<proteinExistence type="predicted"/>
<feature type="transmembrane region" description="Helical" evidence="1">
    <location>
        <begin position="34"/>
        <end position="55"/>
    </location>
</feature>
<feature type="transmembrane region" description="Helical" evidence="1">
    <location>
        <begin position="6"/>
        <end position="27"/>
    </location>
</feature>
<dbReference type="Proteomes" id="UP000788419">
    <property type="component" value="Unassembled WGS sequence"/>
</dbReference>
<evidence type="ECO:0000313" key="2">
    <source>
        <dbReference type="EMBL" id="KAF1693543.1"/>
    </source>
</evidence>
<keyword evidence="3" id="KW-1185">Reference proteome</keyword>
<dbReference type="EMBL" id="PDWN01000011">
    <property type="protein sequence ID" value="KAF1693543.1"/>
    <property type="molecule type" value="Genomic_DNA"/>
</dbReference>
<comment type="caution">
    <text evidence="2">The sequence shown here is derived from an EMBL/GenBank/DDBJ whole genome shotgun (WGS) entry which is preliminary data.</text>
</comment>
<reference evidence="2 3" key="1">
    <citation type="submission" date="2017-10" db="EMBL/GenBank/DDBJ databases">
        <title>Whole genome sequencing of members of genus Pseudoxanthomonas.</title>
        <authorList>
            <person name="Kumar S."/>
            <person name="Bansal K."/>
            <person name="Kaur A."/>
            <person name="Patil P."/>
            <person name="Sharma S."/>
            <person name="Patil P.B."/>
        </authorList>
    </citation>
    <scope>NUCLEOTIDE SEQUENCE [LARGE SCALE GENOMIC DNA]</scope>
    <source>
        <strain evidence="2 3">DSM 17801</strain>
    </source>
</reference>
<keyword evidence="1" id="KW-0472">Membrane</keyword>
<gene>
    <name evidence="2" type="ORF">CSC65_12130</name>
</gene>
<evidence type="ECO:0000256" key="1">
    <source>
        <dbReference type="SAM" id="Phobius"/>
    </source>
</evidence>
<keyword evidence="1" id="KW-1133">Transmembrane helix</keyword>
<organism evidence="2 3">
    <name type="scientific">Pseudoxanthomonas daejeonensis</name>
    <dbReference type="NCBI Taxonomy" id="266062"/>
    <lineage>
        <taxon>Bacteria</taxon>
        <taxon>Pseudomonadati</taxon>
        <taxon>Pseudomonadota</taxon>
        <taxon>Gammaproteobacteria</taxon>
        <taxon>Lysobacterales</taxon>
        <taxon>Lysobacteraceae</taxon>
        <taxon>Pseudoxanthomonas</taxon>
    </lineage>
</organism>
<dbReference type="RefSeq" id="WP_162410859.1">
    <property type="nucleotide sequence ID" value="NZ_CP093331.1"/>
</dbReference>
<evidence type="ECO:0008006" key="4">
    <source>
        <dbReference type="Google" id="ProtNLM"/>
    </source>
</evidence>
<evidence type="ECO:0000313" key="3">
    <source>
        <dbReference type="Proteomes" id="UP000788419"/>
    </source>
</evidence>
<accession>A0ABQ6Z5N8</accession>
<sequence>MNVPGWVPPLALFVVPLLVALVINRLYGHRRGIASIWVLAWFVTVCWIFAIVVILRQVR</sequence>
<name>A0ABQ6Z5N8_9GAMM</name>
<keyword evidence="1" id="KW-0812">Transmembrane</keyword>
<protein>
    <recommendedName>
        <fullName evidence="4">Superinfection immunity protein</fullName>
    </recommendedName>
</protein>